<feature type="transmembrane region" description="Helical" evidence="1">
    <location>
        <begin position="29"/>
        <end position="49"/>
    </location>
</feature>
<accession>A0A9D1T471</accession>
<keyword evidence="1" id="KW-0472">Membrane</keyword>
<sequence length="53" mass="5690">MNKGSTAAAAGITMGSCLAMIISFSVNHSIIWAIIHGLMSWVYVIYRLIVGGY</sequence>
<gene>
    <name evidence="2" type="ORF">IAD28_02010</name>
</gene>
<evidence type="ECO:0000313" key="2">
    <source>
        <dbReference type="EMBL" id="HIV10454.1"/>
    </source>
</evidence>
<evidence type="ECO:0000313" key="3">
    <source>
        <dbReference type="Proteomes" id="UP000823960"/>
    </source>
</evidence>
<dbReference type="Proteomes" id="UP000823960">
    <property type="component" value="Unassembled WGS sequence"/>
</dbReference>
<comment type="caution">
    <text evidence="2">The sequence shown here is derived from an EMBL/GenBank/DDBJ whole genome shotgun (WGS) entry which is preliminary data.</text>
</comment>
<organism evidence="2 3">
    <name type="scientific">Candidatus Faeciplasma avium</name>
    <dbReference type="NCBI Taxonomy" id="2840798"/>
    <lineage>
        <taxon>Bacteria</taxon>
        <taxon>Bacillati</taxon>
        <taxon>Bacillota</taxon>
        <taxon>Clostridia</taxon>
        <taxon>Eubacteriales</taxon>
        <taxon>Oscillospiraceae</taxon>
        <taxon>Oscillospiraceae incertae sedis</taxon>
        <taxon>Candidatus Faeciplasma</taxon>
    </lineage>
</organism>
<dbReference type="EMBL" id="DVOL01000026">
    <property type="protein sequence ID" value="HIV10454.1"/>
    <property type="molecule type" value="Genomic_DNA"/>
</dbReference>
<dbReference type="AlphaFoldDB" id="A0A9D1T471"/>
<dbReference type="PROSITE" id="PS51257">
    <property type="entry name" value="PROKAR_LIPOPROTEIN"/>
    <property type="match status" value="1"/>
</dbReference>
<keyword evidence="1" id="KW-1133">Transmembrane helix</keyword>
<keyword evidence="1" id="KW-0812">Transmembrane</keyword>
<reference evidence="2" key="2">
    <citation type="journal article" date="2021" name="PeerJ">
        <title>Extensive microbial diversity within the chicken gut microbiome revealed by metagenomics and culture.</title>
        <authorList>
            <person name="Gilroy R."/>
            <person name="Ravi A."/>
            <person name="Getino M."/>
            <person name="Pursley I."/>
            <person name="Horton D.L."/>
            <person name="Alikhan N.F."/>
            <person name="Baker D."/>
            <person name="Gharbi K."/>
            <person name="Hall N."/>
            <person name="Watson M."/>
            <person name="Adriaenssens E.M."/>
            <person name="Foster-Nyarko E."/>
            <person name="Jarju S."/>
            <person name="Secka A."/>
            <person name="Antonio M."/>
            <person name="Oren A."/>
            <person name="Chaudhuri R.R."/>
            <person name="La Ragione R."/>
            <person name="Hildebrand F."/>
            <person name="Pallen M.J."/>
        </authorList>
    </citation>
    <scope>NUCLEOTIDE SEQUENCE</scope>
    <source>
        <strain evidence="2">1370</strain>
    </source>
</reference>
<name>A0A9D1T471_9FIRM</name>
<protein>
    <submittedName>
        <fullName evidence="2">Uncharacterized protein</fullName>
    </submittedName>
</protein>
<evidence type="ECO:0000256" key="1">
    <source>
        <dbReference type="SAM" id="Phobius"/>
    </source>
</evidence>
<proteinExistence type="predicted"/>
<reference evidence="2" key="1">
    <citation type="submission" date="2020-10" db="EMBL/GenBank/DDBJ databases">
        <authorList>
            <person name="Gilroy R."/>
        </authorList>
    </citation>
    <scope>NUCLEOTIDE SEQUENCE</scope>
    <source>
        <strain evidence="2">1370</strain>
    </source>
</reference>